<dbReference type="InterPro" id="IPR000782">
    <property type="entry name" value="FAS1_domain"/>
</dbReference>
<keyword evidence="2" id="KW-1185">Reference proteome</keyword>
<dbReference type="SUPFAM" id="SSF82153">
    <property type="entry name" value="FAS1 domain"/>
    <property type="match status" value="1"/>
</dbReference>
<dbReference type="EMBL" id="QZXA01000008">
    <property type="protein sequence ID" value="RJT31841.1"/>
    <property type="molecule type" value="Genomic_DNA"/>
</dbReference>
<dbReference type="InterPro" id="IPR050904">
    <property type="entry name" value="Adhesion/Biosynth-related"/>
</dbReference>
<dbReference type="PANTHER" id="PTHR10900:SF77">
    <property type="entry name" value="FI19380P1"/>
    <property type="match status" value="1"/>
</dbReference>
<dbReference type="PANTHER" id="PTHR10900">
    <property type="entry name" value="PERIOSTIN-RELATED"/>
    <property type="match status" value="1"/>
</dbReference>
<sequence>MRRYATLLLAGTIAVSALATAAYAENPMVGGAAMYAQKNIVENAANSKDHTTLVAAVKAAGLVDTLQGAGPFTVFAPTNEAFAALPAGTVDTLLKPENKDKLTKVLTCHVVGAKAMAADVASMAKADGGTHKVKTVGGCELSLKAEGGKVTVTDENGNVANVTIADVEQSNGVIHVIDKVLLPKM</sequence>
<evidence type="ECO:0000313" key="2">
    <source>
        <dbReference type="Proteomes" id="UP000275530"/>
    </source>
</evidence>
<dbReference type="Pfam" id="PF02469">
    <property type="entry name" value="Fasciclin"/>
    <property type="match status" value="1"/>
</dbReference>
<evidence type="ECO:0000313" key="1">
    <source>
        <dbReference type="EMBL" id="RJT31841.1"/>
    </source>
</evidence>
<dbReference type="GO" id="GO:0005615">
    <property type="term" value="C:extracellular space"/>
    <property type="evidence" value="ECO:0007669"/>
    <property type="project" value="TreeGrafter"/>
</dbReference>
<dbReference type="Gene3D" id="2.30.180.10">
    <property type="entry name" value="FAS1 domain"/>
    <property type="match status" value="1"/>
</dbReference>
<dbReference type="Proteomes" id="UP000275530">
    <property type="component" value="Unassembled WGS sequence"/>
</dbReference>
<accession>A0A6M7TPU0</accession>
<dbReference type="FunFam" id="2.30.180.10:FF:000019">
    <property type="entry name" value="Cell surface lipoprotein"/>
    <property type="match status" value="1"/>
</dbReference>
<dbReference type="RefSeq" id="WP_064985421.1">
    <property type="nucleotide sequence ID" value="NZ_CP033507.1"/>
</dbReference>
<reference evidence="1 2" key="1">
    <citation type="submission" date="2018-09" db="EMBL/GenBank/DDBJ databases">
        <title>Mesorhizobium carmichaelinearum sp. nov. isolated from Carmichaelinea spp. root nodules in New Zealand.</title>
        <authorList>
            <person name="De Meyer S.E."/>
        </authorList>
    </citation>
    <scope>NUCLEOTIDE SEQUENCE [LARGE SCALE GENOMIC DNA]</scope>
    <source>
        <strain evidence="1 2">LMG 28313</strain>
    </source>
</reference>
<proteinExistence type="predicted"/>
<dbReference type="AlphaFoldDB" id="A0A6M7TPU0"/>
<dbReference type="PROSITE" id="PS50213">
    <property type="entry name" value="FAS1"/>
    <property type="match status" value="1"/>
</dbReference>
<name>A0A6M7TPU0_9HYPH</name>
<dbReference type="InterPro" id="IPR036378">
    <property type="entry name" value="FAS1_dom_sf"/>
</dbReference>
<protein>
    <submittedName>
        <fullName evidence="1">Fasciclin domain-containing protein</fullName>
    </submittedName>
</protein>
<comment type="caution">
    <text evidence="1">The sequence shown here is derived from an EMBL/GenBank/DDBJ whole genome shotgun (WGS) entry which is preliminary data.</text>
</comment>
<gene>
    <name evidence="1" type="ORF">D3242_21340</name>
</gene>
<organism evidence="1 2">
    <name type="scientific">Mesorhizobium jarvisii</name>
    <dbReference type="NCBI Taxonomy" id="1777867"/>
    <lineage>
        <taxon>Bacteria</taxon>
        <taxon>Pseudomonadati</taxon>
        <taxon>Pseudomonadota</taxon>
        <taxon>Alphaproteobacteria</taxon>
        <taxon>Hyphomicrobiales</taxon>
        <taxon>Phyllobacteriaceae</taxon>
        <taxon>Mesorhizobium</taxon>
    </lineage>
</organism>
<dbReference type="SMART" id="SM00554">
    <property type="entry name" value="FAS1"/>
    <property type="match status" value="1"/>
</dbReference>